<dbReference type="GO" id="GO:0009229">
    <property type="term" value="P:thiamine diphosphate biosynthetic process"/>
    <property type="evidence" value="ECO:0007669"/>
    <property type="project" value="InterPro"/>
</dbReference>
<dbReference type="SUPFAM" id="SSF63862">
    <property type="entry name" value="Thiamin pyrophosphokinase, substrate-binding domain"/>
    <property type="match status" value="1"/>
</dbReference>
<dbReference type="InterPro" id="IPR036371">
    <property type="entry name" value="TPK_B1-bd_sf"/>
</dbReference>
<organism evidence="3 4">
    <name type="scientific">Oncorhynchus kisutch</name>
    <name type="common">Coho salmon</name>
    <name type="synonym">Salmo kisutch</name>
    <dbReference type="NCBI Taxonomy" id="8019"/>
    <lineage>
        <taxon>Eukaryota</taxon>
        <taxon>Metazoa</taxon>
        <taxon>Chordata</taxon>
        <taxon>Craniata</taxon>
        <taxon>Vertebrata</taxon>
        <taxon>Euteleostomi</taxon>
        <taxon>Actinopterygii</taxon>
        <taxon>Neopterygii</taxon>
        <taxon>Teleostei</taxon>
        <taxon>Protacanthopterygii</taxon>
        <taxon>Salmoniformes</taxon>
        <taxon>Salmonidae</taxon>
        <taxon>Salmoninae</taxon>
        <taxon>Oncorhynchus</taxon>
    </lineage>
</organism>
<keyword evidence="4" id="KW-1185">Reference proteome</keyword>
<dbReference type="Gene3D" id="2.60.120.320">
    <property type="entry name" value="Thiamin pyrophosphokinase, thiamin-binding domain"/>
    <property type="match status" value="1"/>
</dbReference>
<dbReference type="GeneTree" id="ENSGT00970000197573"/>
<gene>
    <name evidence="3" type="primary">LOC109898987</name>
</gene>
<keyword evidence="1" id="KW-0732">Signal</keyword>
<proteinExistence type="predicted"/>
<accession>A0A8C7G5N5</accession>
<dbReference type="GO" id="GO:0004788">
    <property type="term" value="F:thiamine diphosphokinase activity"/>
    <property type="evidence" value="ECO:0007669"/>
    <property type="project" value="TreeGrafter"/>
</dbReference>
<name>A0A8C7G5N5_ONCKI</name>
<dbReference type="GO" id="GO:0030975">
    <property type="term" value="F:thiamine binding"/>
    <property type="evidence" value="ECO:0007669"/>
    <property type="project" value="InterPro"/>
</dbReference>
<feature type="domain" description="Thiamin pyrophosphokinase thiamin-binding" evidence="2">
    <location>
        <begin position="144"/>
        <end position="211"/>
    </location>
</feature>
<dbReference type="Proteomes" id="UP000694557">
    <property type="component" value="Unassembled WGS sequence"/>
</dbReference>
<reference evidence="3" key="1">
    <citation type="submission" date="2025-08" db="UniProtKB">
        <authorList>
            <consortium name="Ensembl"/>
        </authorList>
    </citation>
    <scope>IDENTIFICATION</scope>
</reference>
<reference evidence="3" key="2">
    <citation type="submission" date="2025-09" db="UniProtKB">
        <authorList>
            <consortium name="Ensembl"/>
        </authorList>
    </citation>
    <scope>IDENTIFICATION</scope>
</reference>
<dbReference type="InterPro" id="IPR007373">
    <property type="entry name" value="Thiamin_PyroPKinase_B1-bd"/>
</dbReference>
<feature type="signal peptide" evidence="1">
    <location>
        <begin position="1"/>
        <end position="21"/>
    </location>
</feature>
<dbReference type="PANTHER" id="PTHR13622:SF8">
    <property type="entry name" value="THIAMIN PYROPHOSPHOKINASE 1"/>
    <property type="match status" value="1"/>
</dbReference>
<dbReference type="PANTHER" id="PTHR13622">
    <property type="entry name" value="THIAMIN PYROPHOSPHOKINASE"/>
    <property type="match status" value="1"/>
</dbReference>
<dbReference type="Pfam" id="PF04265">
    <property type="entry name" value="TPK_B1_binding"/>
    <property type="match status" value="1"/>
</dbReference>
<evidence type="ECO:0000256" key="1">
    <source>
        <dbReference type="SAM" id="SignalP"/>
    </source>
</evidence>
<evidence type="ECO:0000313" key="4">
    <source>
        <dbReference type="Proteomes" id="UP000694557"/>
    </source>
</evidence>
<feature type="chain" id="PRO_5034659560" description="Thiamin pyrophosphokinase thiamin-binding domain-containing protein" evidence="1">
    <location>
        <begin position="22"/>
        <end position="225"/>
    </location>
</feature>
<evidence type="ECO:0000259" key="2">
    <source>
        <dbReference type="SMART" id="SM00983"/>
    </source>
</evidence>
<protein>
    <recommendedName>
        <fullName evidence="2">Thiamin pyrophosphokinase thiamin-binding domain-containing protein</fullName>
    </recommendedName>
</protein>
<dbReference type="Ensembl" id="ENSOKIT00005040312.1">
    <property type="protein sequence ID" value="ENSOKIP00005038209.1"/>
    <property type="gene ID" value="ENSOKIG00005016275.1"/>
</dbReference>
<evidence type="ECO:0000313" key="3">
    <source>
        <dbReference type="Ensembl" id="ENSOKIP00005038209.1"/>
    </source>
</evidence>
<sequence>MFSISLSTLSLSLWISPGTQNICLIILNQPLETGYLHTHRSKGYTIIHDWPSDGPSEVYGLPVEFRRVGFQNIHNRPFSQSAKLLWTPQSRGGKEQREHRNSSAGKCRLIETADQELTDFTKCLAIMVEEIKTQPLRGRRHRLGVNPALDGRWCSLIAIGGPCRTHTTGLKWNLDNQVLQFGRLVSTSNTYEPVSQGNQRKPVTVTTDQPLLWCMGICRDKKLHN</sequence>
<dbReference type="FunFam" id="2.60.120.320:FF:000001">
    <property type="entry name" value="Thiamine pyrophosphokinase"/>
    <property type="match status" value="1"/>
</dbReference>
<dbReference type="AlphaFoldDB" id="A0A8C7G5N5"/>
<dbReference type="SMART" id="SM00983">
    <property type="entry name" value="TPK_B1_binding"/>
    <property type="match status" value="1"/>
</dbReference>